<gene>
    <name evidence="1" type="ORF">V5J35_001545</name>
</gene>
<protein>
    <submittedName>
        <fullName evidence="1">Uncharacterized protein</fullName>
    </submittedName>
</protein>
<name>A0ABV2SF06_9GAMM</name>
<dbReference type="Pfam" id="PF14424">
    <property type="entry name" value="Toxin-deaminase"/>
    <property type="match status" value="1"/>
</dbReference>
<dbReference type="InterPro" id="IPR032721">
    <property type="entry name" value="Toxin-deaminase"/>
</dbReference>
<evidence type="ECO:0000313" key="1">
    <source>
        <dbReference type="EMBL" id="MET4756353.1"/>
    </source>
</evidence>
<dbReference type="RefSeq" id="WP_354010700.1">
    <property type="nucleotide sequence ID" value="NZ_JBEWTA010000001.1"/>
</dbReference>
<sequence length="394" mass="44569">MSRTLMQPISTIESERTIAYTWSSRDSDTGSGATDDKARKLNQENIRIRAVLSAPLPGTSALVISGRNVNVCEWKAKLLVLQERACKYSEKRHEVKQWLLPDQSNDSLLKESQHEAERLYGSRASSYCPEPSSISRMKNFLKIKIYVNKLQGDINLFCKEIGKRKTALYIQIKASESNEEKSKYAEEMNRLASLHDRAKEIVEPAQSRTQMNLYSQKVKNFQQWCPVRPAPQVEVPEGLTATMDGYSMILDYYRYRDSSLYQFGSKTPRAQCYNAINRRNVAIMTATHSLSDPSLLFSNFAVSGKHTAGVKAQENTSLLKATACRSKISSDYERNYDAEFKLATCLVSAIPDRAEYTGTISLWSRKELCVSCNHVINEQLRSMLPKATINIVIG</sequence>
<dbReference type="EMBL" id="JBEWTB010000002">
    <property type="protein sequence ID" value="MET4756353.1"/>
    <property type="molecule type" value="Genomic_DNA"/>
</dbReference>
<reference evidence="1 2" key="1">
    <citation type="submission" date="2024-06" db="EMBL/GenBank/DDBJ databases">
        <title>Genomic Encyclopedia of Type Strains, Phase V (KMG-V): Genome sequencing to study the core and pangenomes of soil and plant-associated prokaryotes.</title>
        <authorList>
            <person name="Whitman W."/>
        </authorList>
    </citation>
    <scope>NUCLEOTIDE SEQUENCE [LARGE SCALE GENOMIC DNA]</scope>
    <source>
        <strain evidence="1 2">NE40</strain>
    </source>
</reference>
<keyword evidence="2" id="KW-1185">Reference proteome</keyword>
<comment type="caution">
    <text evidence="1">The sequence shown here is derived from an EMBL/GenBank/DDBJ whole genome shotgun (WGS) entry which is preliminary data.</text>
</comment>
<proteinExistence type="predicted"/>
<dbReference type="Proteomes" id="UP001549366">
    <property type="component" value="Unassembled WGS sequence"/>
</dbReference>
<evidence type="ECO:0000313" key="2">
    <source>
        <dbReference type="Proteomes" id="UP001549366"/>
    </source>
</evidence>
<organism evidence="1 2">
    <name type="scientific">Endozoicomonas lisbonensis</name>
    <dbReference type="NCBI Taxonomy" id="3120522"/>
    <lineage>
        <taxon>Bacteria</taxon>
        <taxon>Pseudomonadati</taxon>
        <taxon>Pseudomonadota</taxon>
        <taxon>Gammaproteobacteria</taxon>
        <taxon>Oceanospirillales</taxon>
        <taxon>Endozoicomonadaceae</taxon>
        <taxon>Endozoicomonas</taxon>
    </lineage>
</organism>
<accession>A0ABV2SF06</accession>